<name>X0U3E9_9ZZZZ</name>
<keyword evidence="5 6" id="KW-0472">Membrane</keyword>
<feature type="transmembrane region" description="Helical" evidence="6">
    <location>
        <begin position="58"/>
        <end position="81"/>
    </location>
</feature>
<feature type="transmembrane region" description="Helical" evidence="6">
    <location>
        <begin position="134"/>
        <end position="157"/>
    </location>
</feature>
<feature type="non-terminal residue" evidence="8">
    <location>
        <position position="1"/>
    </location>
</feature>
<sequence>VIVISVGIVLYLDRIAEIGYYSYPGVFLISMIWNSTVIVPIPSFWIYYPLGSIFFPPLLGLAGGAGAAIGELTAYMAGYSGRGIVRRWKLYTRVEGWLKRWGFVVIFGFNLVPFFPFDLVGIAAGALRFPLWKFYLACLAGRSISYGFMAMAGAGWIQLPAWLPLPPLNPPQ</sequence>
<comment type="caution">
    <text evidence="8">The sequence shown here is derived from an EMBL/GenBank/DDBJ whole genome shotgun (WGS) entry which is preliminary data.</text>
</comment>
<evidence type="ECO:0000256" key="4">
    <source>
        <dbReference type="ARBA" id="ARBA00022989"/>
    </source>
</evidence>
<gene>
    <name evidence="8" type="ORF">S01H1_41472</name>
</gene>
<feature type="transmembrane region" description="Helical" evidence="6">
    <location>
        <begin position="101"/>
        <end position="127"/>
    </location>
</feature>
<evidence type="ECO:0000256" key="6">
    <source>
        <dbReference type="SAM" id="Phobius"/>
    </source>
</evidence>
<keyword evidence="4 6" id="KW-1133">Transmembrane helix</keyword>
<dbReference type="AlphaFoldDB" id="X0U3E9"/>
<dbReference type="GO" id="GO:0005886">
    <property type="term" value="C:plasma membrane"/>
    <property type="evidence" value="ECO:0007669"/>
    <property type="project" value="UniProtKB-SubCell"/>
</dbReference>
<feature type="domain" description="VTT" evidence="7">
    <location>
        <begin position="41"/>
        <end position="154"/>
    </location>
</feature>
<evidence type="ECO:0000256" key="3">
    <source>
        <dbReference type="ARBA" id="ARBA00022692"/>
    </source>
</evidence>
<organism evidence="8">
    <name type="scientific">marine sediment metagenome</name>
    <dbReference type="NCBI Taxonomy" id="412755"/>
    <lineage>
        <taxon>unclassified sequences</taxon>
        <taxon>metagenomes</taxon>
        <taxon>ecological metagenomes</taxon>
    </lineage>
</organism>
<comment type="subcellular location">
    <subcellularLocation>
        <location evidence="1">Cell membrane</location>
        <topology evidence="1">Multi-pass membrane protein</topology>
    </subcellularLocation>
</comment>
<dbReference type="EMBL" id="BARS01026307">
    <property type="protein sequence ID" value="GAG00060.1"/>
    <property type="molecule type" value="Genomic_DNA"/>
</dbReference>
<dbReference type="PANTHER" id="PTHR42709">
    <property type="entry name" value="ALKALINE PHOSPHATASE LIKE PROTEIN"/>
    <property type="match status" value="1"/>
</dbReference>
<proteinExistence type="predicted"/>
<evidence type="ECO:0000259" key="7">
    <source>
        <dbReference type="Pfam" id="PF09335"/>
    </source>
</evidence>
<dbReference type="InterPro" id="IPR051311">
    <property type="entry name" value="DedA_domain"/>
</dbReference>
<dbReference type="InterPro" id="IPR032816">
    <property type="entry name" value="VTT_dom"/>
</dbReference>
<accession>X0U3E9</accession>
<evidence type="ECO:0000313" key="8">
    <source>
        <dbReference type="EMBL" id="GAG00060.1"/>
    </source>
</evidence>
<evidence type="ECO:0000256" key="2">
    <source>
        <dbReference type="ARBA" id="ARBA00022475"/>
    </source>
</evidence>
<evidence type="ECO:0000256" key="1">
    <source>
        <dbReference type="ARBA" id="ARBA00004651"/>
    </source>
</evidence>
<evidence type="ECO:0000256" key="5">
    <source>
        <dbReference type="ARBA" id="ARBA00023136"/>
    </source>
</evidence>
<protein>
    <recommendedName>
        <fullName evidence="7">VTT domain-containing protein</fullName>
    </recommendedName>
</protein>
<dbReference type="PANTHER" id="PTHR42709:SF6">
    <property type="entry name" value="UNDECAPRENYL PHOSPHATE TRANSPORTER A"/>
    <property type="match status" value="1"/>
</dbReference>
<dbReference type="Pfam" id="PF09335">
    <property type="entry name" value="VTT_dom"/>
    <property type="match status" value="1"/>
</dbReference>
<reference evidence="8" key="1">
    <citation type="journal article" date="2014" name="Front. Microbiol.">
        <title>High frequency of phylogenetically diverse reductive dehalogenase-homologous genes in deep subseafloor sedimentary metagenomes.</title>
        <authorList>
            <person name="Kawai M."/>
            <person name="Futagami T."/>
            <person name="Toyoda A."/>
            <person name="Takaki Y."/>
            <person name="Nishi S."/>
            <person name="Hori S."/>
            <person name="Arai W."/>
            <person name="Tsubouchi T."/>
            <person name="Morono Y."/>
            <person name="Uchiyama I."/>
            <person name="Ito T."/>
            <person name="Fujiyama A."/>
            <person name="Inagaki F."/>
            <person name="Takami H."/>
        </authorList>
    </citation>
    <scope>NUCLEOTIDE SEQUENCE</scope>
    <source>
        <strain evidence="8">Expedition CK06-06</strain>
    </source>
</reference>
<feature type="transmembrane region" description="Helical" evidence="6">
    <location>
        <begin position="20"/>
        <end position="46"/>
    </location>
</feature>
<keyword evidence="3 6" id="KW-0812">Transmembrane</keyword>
<keyword evidence="2" id="KW-1003">Cell membrane</keyword>